<feature type="binding site" evidence="1">
    <location>
        <position position="121"/>
    </location>
    <ligand>
        <name>S-adenosyl-L-methionine</name>
        <dbReference type="ChEBI" id="CHEBI:59789"/>
    </ligand>
</feature>
<reference evidence="3" key="1">
    <citation type="journal article" date="2010" name="Int. J. Syst. Evol. Microbiol.">
        <title>Porticoccus litoralis gen. nov., sp. nov., a gammaproteobacterium isolated from the Yellow Sea.</title>
        <authorList>
            <person name="Oh H.M."/>
            <person name="Kim H."/>
            <person name="Kim K.M."/>
            <person name="Min G.S."/>
            <person name="Cho J.C."/>
        </authorList>
    </citation>
    <scope>NUCLEOTIDE SEQUENCE</scope>
    <source>
        <strain evidence="3">DSM 25064</strain>
    </source>
</reference>
<evidence type="ECO:0000256" key="1">
    <source>
        <dbReference type="HAMAP-Rule" id="MF_02057"/>
    </source>
</evidence>
<name>A0AAW8B1A6_9GAMM</name>
<evidence type="ECO:0000313" key="3">
    <source>
        <dbReference type="EMBL" id="MDP1519835.1"/>
    </source>
</evidence>
<dbReference type="EMBL" id="JAUUUU010000001">
    <property type="protein sequence ID" value="MDP1519835.1"/>
    <property type="molecule type" value="Genomic_DNA"/>
</dbReference>
<comment type="caution">
    <text evidence="1">Lacks conserved residue(s) required for the propagation of feature annotation.</text>
</comment>
<gene>
    <name evidence="1" type="primary">cmoM</name>
    <name evidence="3" type="ORF">Q8A57_02515</name>
</gene>
<reference evidence="3" key="2">
    <citation type="submission" date="2023-08" db="EMBL/GenBank/DDBJ databases">
        <authorList>
            <person name="Luo J."/>
        </authorList>
    </citation>
    <scope>NUCLEOTIDE SEQUENCE</scope>
    <source>
        <strain evidence="3">DSM 25064</strain>
    </source>
</reference>
<dbReference type="PANTHER" id="PTHR43861">
    <property type="entry name" value="TRANS-ACONITATE 2-METHYLTRANSFERASE-RELATED"/>
    <property type="match status" value="1"/>
</dbReference>
<keyword evidence="1" id="KW-0808">Transferase</keyword>
<dbReference type="RefSeq" id="WP_305169347.1">
    <property type="nucleotide sequence ID" value="NZ_JAUUUU010000001.1"/>
</dbReference>
<dbReference type="GO" id="GO:0097697">
    <property type="term" value="F:tRNA (5-carboxymethoxyuridine(34)-5-O)-methyltransferase activity"/>
    <property type="evidence" value="ECO:0007669"/>
    <property type="project" value="UniProtKB-UniRule"/>
</dbReference>
<dbReference type="GO" id="GO:0006400">
    <property type="term" value="P:tRNA modification"/>
    <property type="evidence" value="ECO:0007669"/>
    <property type="project" value="UniProtKB-UniRule"/>
</dbReference>
<comment type="similarity">
    <text evidence="1">Belongs to the class I-like SAM-binding methyltransferase superfamily. CmoM family.</text>
</comment>
<proteinExistence type="inferred from homology"/>
<organism evidence="3 4">
    <name type="scientific">Porticoccus litoralis</name>
    <dbReference type="NCBI Taxonomy" id="434086"/>
    <lineage>
        <taxon>Bacteria</taxon>
        <taxon>Pseudomonadati</taxon>
        <taxon>Pseudomonadota</taxon>
        <taxon>Gammaproteobacteria</taxon>
        <taxon>Cellvibrionales</taxon>
        <taxon>Porticoccaceae</taxon>
        <taxon>Porticoccus</taxon>
    </lineage>
</organism>
<sequence length="262" mass="29320">MQQDRNFDDLAERFQRKIYGGLKGEIRLAVLWRDLESEVPTLKEGRPLRILDVGAGLGQLAIRLAAMGHDVVVNDISAEMLAIAREAARKEGVEGLIQWHHGAFQQLPALDLGTFDVVLCHAVMEWLAEPETLLPVLKQFLTQGGVLSLSYYNRHSLEYRNLIRGNFNLLERENLAGNQGFSADPGSLTPGNPQSPEQVGRWVEEAGLSVMATSGVRVFSDYVTSPRGGNTVPEAVVDMELRYSRREPYLWLGRYIHLLLKN</sequence>
<dbReference type="Gene3D" id="3.40.50.150">
    <property type="entry name" value="Vaccinia Virus protein VP39"/>
    <property type="match status" value="1"/>
</dbReference>
<keyword evidence="1 3" id="KW-0489">Methyltransferase</keyword>
<dbReference type="PANTHER" id="PTHR43861:SF1">
    <property type="entry name" value="TRANS-ACONITATE 2-METHYLTRANSFERASE"/>
    <property type="match status" value="1"/>
</dbReference>
<dbReference type="Pfam" id="PF08241">
    <property type="entry name" value="Methyltransf_11"/>
    <property type="match status" value="1"/>
</dbReference>
<feature type="binding site" evidence="1">
    <location>
        <position position="27"/>
    </location>
    <ligand>
        <name>S-adenosyl-L-methionine</name>
        <dbReference type="ChEBI" id="CHEBI:59789"/>
    </ligand>
</feature>
<keyword evidence="4" id="KW-1185">Reference proteome</keyword>
<comment type="function">
    <text evidence="1">Catalyzes the methylation of 5-carboxymethoxyuridine (cmo5U) to form 5-methoxycarbonylmethoxyuridine (mcmo5U) at position 34 in tRNAs.</text>
</comment>
<comment type="caution">
    <text evidence="3">The sequence shown here is derived from an EMBL/GenBank/DDBJ whole genome shotgun (WGS) entry which is preliminary data.</text>
</comment>
<comment type="catalytic activity">
    <reaction evidence="1">
        <text>5-carboxymethoxyuridine(34) in tRNA + S-adenosyl-L-methionine = 5-methoxycarbonylmethoxyuridine(34) in tRNA + S-adenosyl-L-homocysteine</text>
        <dbReference type="Rhea" id="RHEA:54080"/>
        <dbReference type="Rhea" id="RHEA-COMP:13383"/>
        <dbReference type="Rhea" id="RHEA-COMP:13781"/>
        <dbReference type="ChEBI" id="CHEBI:57856"/>
        <dbReference type="ChEBI" id="CHEBI:59789"/>
        <dbReference type="ChEBI" id="CHEBI:136879"/>
        <dbReference type="ChEBI" id="CHEBI:138053"/>
    </reaction>
</comment>
<protein>
    <recommendedName>
        <fullName evidence="1">tRNA 5-carboxymethoxyuridine methyltransferase</fullName>
        <ecNumber evidence="1">2.1.1.-</ecNumber>
    </recommendedName>
    <alternativeName>
        <fullName evidence="1">cmo5U methyltransferase</fullName>
    </alternativeName>
</protein>
<dbReference type="InterPro" id="IPR013216">
    <property type="entry name" value="Methyltransf_11"/>
</dbReference>
<dbReference type="CDD" id="cd02440">
    <property type="entry name" value="AdoMet_MTases"/>
    <property type="match status" value="1"/>
</dbReference>
<keyword evidence="1" id="KW-0949">S-adenosyl-L-methionine</keyword>
<dbReference type="HAMAP" id="MF_02057">
    <property type="entry name" value="tRNA_methyltr_CmoM"/>
    <property type="match status" value="1"/>
</dbReference>
<dbReference type="GO" id="GO:0008757">
    <property type="term" value="F:S-adenosylmethionine-dependent methyltransferase activity"/>
    <property type="evidence" value="ECO:0007669"/>
    <property type="project" value="InterPro"/>
</dbReference>
<feature type="binding site" evidence="1">
    <location>
        <position position="75"/>
    </location>
    <ligand>
        <name>S-adenosyl-L-methionine</name>
        <dbReference type="ChEBI" id="CHEBI:59789"/>
    </ligand>
</feature>
<dbReference type="SUPFAM" id="SSF53335">
    <property type="entry name" value="S-adenosyl-L-methionine-dependent methyltransferases"/>
    <property type="match status" value="1"/>
</dbReference>
<dbReference type="InterPro" id="IPR033664">
    <property type="entry name" value="Cmo5U_methylTrfase"/>
</dbReference>
<accession>A0AAW8B1A6</accession>
<evidence type="ECO:0000313" key="4">
    <source>
        <dbReference type="Proteomes" id="UP001178354"/>
    </source>
</evidence>
<feature type="binding site" evidence="1">
    <location>
        <begin position="54"/>
        <end position="55"/>
    </location>
    <ligand>
        <name>S-adenosyl-L-methionine</name>
        <dbReference type="ChEBI" id="CHEBI:59789"/>
    </ligand>
</feature>
<keyword evidence="1" id="KW-0819">tRNA processing</keyword>
<dbReference type="GO" id="GO:0032259">
    <property type="term" value="P:methylation"/>
    <property type="evidence" value="ECO:0007669"/>
    <property type="project" value="UniProtKB-KW"/>
</dbReference>
<dbReference type="AlphaFoldDB" id="A0AAW8B1A6"/>
<dbReference type="InterPro" id="IPR029063">
    <property type="entry name" value="SAM-dependent_MTases_sf"/>
</dbReference>
<dbReference type="Proteomes" id="UP001178354">
    <property type="component" value="Unassembled WGS sequence"/>
</dbReference>
<dbReference type="EC" id="2.1.1.-" evidence="1"/>
<feature type="domain" description="Methyltransferase type 11" evidence="2">
    <location>
        <begin position="51"/>
        <end position="148"/>
    </location>
</feature>
<evidence type="ECO:0000259" key="2">
    <source>
        <dbReference type="Pfam" id="PF08241"/>
    </source>
</evidence>